<feature type="compositionally biased region" description="Low complexity" evidence="2">
    <location>
        <begin position="613"/>
        <end position="623"/>
    </location>
</feature>
<protein>
    <submittedName>
        <fullName evidence="5">Uncharacterized protein</fullName>
    </submittedName>
</protein>
<dbReference type="InterPro" id="IPR036388">
    <property type="entry name" value="WH-like_DNA-bd_sf"/>
</dbReference>
<dbReference type="InterPro" id="IPR003150">
    <property type="entry name" value="DNA-bd_RFX"/>
</dbReference>
<dbReference type="GO" id="GO:0000978">
    <property type="term" value="F:RNA polymerase II cis-regulatory region sequence-specific DNA binding"/>
    <property type="evidence" value="ECO:0007669"/>
    <property type="project" value="TreeGrafter"/>
</dbReference>
<gene>
    <name evidence="5" type="ORF">HPB48_025309</name>
</gene>
<feature type="region of interest" description="Disordered" evidence="2">
    <location>
        <begin position="170"/>
        <end position="225"/>
    </location>
</feature>
<feature type="region of interest" description="Disordered" evidence="2">
    <location>
        <begin position="346"/>
        <end position="370"/>
    </location>
</feature>
<evidence type="ECO:0000256" key="1">
    <source>
        <dbReference type="ARBA" id="ARBA00023125"/>
    </source>
</evidence>
<comment type="caution">
    <text evidence="5">The sequence shown here is derived from an EMBL/GenBank/DDBJ whole genome shotgun (WGS) entry which is preliminary data.</text>
</comment>
<sequence length="837" mass="90438">MDKVEDFHVEHCIAGVRCRLEKIILSPAELSEKFFDAAEDLKGRHIFDDALVSIACLVCKDSSTRLALRVLVTYVYKNPSGIPLKVSVLYVDSGHTGDVNVDCVPTVDAEAAAKPKTAILCCIRNVKPTAESSRYDLKRLCKRGARSLVCYAASDAGVNEVDLLARPLVGRPSLDDEEDGAQRRTLRTAGPPPRRGRGRAEPRPGGGLPGRPPAGSGQSGTMLEPGDQAAVFPVKCEWGSTGGGLRWLRPHSTPATLLWYTRARLLIRLFGGGLSAVATRSNAGCRRTTRGGDSDAGRSPTQFPAQIIRQQFPQLTTRRLGTRGQSRYHYYGIAVRIGSRYFEPPYGKGRPARSASRRRCSSSSTRAGGPCRCCRSSPRVRELLLPAGADGEQLHGFVAMYRGHCQRLLDECAAARGQPPVQAGVLQYVAHFWRRVPAHLAPLLASNALANLVGVCDSLLYGALADALLPQPPMADDEPDSHVCRGARLLSEQLVSWLDAALAGFPAPLRAVKLHMGRCLSQALRRRLALAKLAQAWRGAAGAACRDWALLDLAALSREAAAHSPGTPSARFLYARAQELSLLLEAPAEALLGWLEALVEAHRERPQRGGRPRGAPGAPLPGRVGRRGRGGRAPARLGRQPAAAPAAPPAGRVGAPAAREAAGRRPGQAAARKRGQRRAAGPNRLARVRRCPSARAWCIHVTSQHTASASNSRRCKLIDGHHRPAPLSAPHRRRLRTLVLPQQCPQPPVRSNTPRRRPLPKGIERAHWTERCQLHCYHVQAQAVDLTVQASTPCFNIPVSQLPACSRSSAAHDSYPLAHHSAENTNLFYAPGCCRIS</sequence>
<evidence type="ECO:0000259" key="3">
    <source>
        <dbReference type="Pfam" id="PF02257"/>
    </source>
</evidence>
<proteinExistence type="predicted"/>
<dbReference type="PANTHER" id="PTHR12619">
    <property type="entry name" value="RFX TRANSCRIPTION FACTOR FAMILY"/>
    <property type="match status" value="1"/>
</dbReference>
<dbReference type="GO" id="GO:0000981">
    <property type="term" value="F:DNA-binding transcription factor activity, RNA polymerase II-specific"/>
    <property type="evidence" value="ECO:0007669"/>
    <property type="project" value="TreeGrafter"/>
</dbReference>
<feature type="domain" description="RFX1-4/6/8-like BCD" evidence="4">
    <location>
        <begin position="397"/>
        <end position="601"/>
    </location>
</feature>
<feature type="domain" description="RFX-type winged-helix" evidence="3">
    <location>
        <begin position="305"/>
        <end position="336"/>
    </location>
</feature>
<evidence type="ECO:0000313" key="6">
    <source>
        <dbReference type="Proteomes" id="UP000821853"/>
    </source>
</evidence>
<reference evidence="5 6" key="1">
    <citation type="journal article" date="2020" name="Cell">
        <title>Large-Scale Comparative Analyses of Tick Genomes Elucidate Their Genetic Diversity and Vector Capacities.</title>
        <authorList>
            <consortium name="Tick Genome and Microbiome Consortium (TIGMIC)"/>
            <person name="Jia N."/>
            <person name="Wang J."/>
            <person name="Shi W."/>
            <person name="Du L."/>
            <person name="Sun Y."/>
            <person name="Zhan W."/>
            <person name="Jiang J.F."/>
            <person name="Wang Q."/>
            <person name="Zhang B."/>
            <person name="Ji P."/>
            <person name="Bell-Sakyi L."/>
            <person name="Cui X.M."/>
            <person name="Yuan T.T."/>
            <person name="Jiang B.G."/>
            <person name="Yang W.F."/>
            <person name="Lam T.T."/>
            <person name="Chang Q.C."/>
            <person name="Ding S.J."/>
            <person name="Wang X.J."/>
            <person name="Zhu J.G."/>
            <person name="Ruan X.D."/>
            <person name="Zhao L."/>
            <person name="Wei J.T."/>
            <person name="Ye R.Z."/>
            <person name="Que T.C."/>
            <person name="Du C.H."/>
            <person name="Zhou Y.H."/>
            <person name="Cheng J.X."/>
            <person name="Dai P.F."/>
            <person name="Guo W.B."/>
            <person name="Han X.H."/>
            <person name="Huang E.J."/>
            <person name="Li L.F."/>
            <person name="Wei W."/>
            <person name="Gao Y.C."/>
            <person name="Liu J.Z."/>
            <person name="Shao H.Z."/>
            <person name="Wang X."/>
            <person name="Wang C.C."/>
            <person name="Yang T.C."/>
            <person name="Huo Q.B."/>
            <person name="Li W."/>
            <person name="Chen H.Y."/>
            <person name="Chen S.E."/>
            <person name="Zhou L.G."/>
            <person name="Ni X.B."/>
            <person name="Tian J.H."/>
            <person name="Sheng Y."/>
            <person name="Liu T."/>
            <person name="Pan Y.S."/>
            <person name="Xia L.Y."/>
            <person name="Li J."/>
            <person name="Zhao F."/>
            <person name="Cao W.C."/>
        </authorList>
    </citation>
    <scope>NUCLEOTIDE SEQUENCE [LARGE SCALE GENOMIC DNA]</scope>
    <source>
        <strain evidence="5">HaeL-2018</strain>
    </source>
</reference>
<dbReference type="Proteomes" id="UP000821853">
    <property type="component" value="Unassembled WGS sequence"/>
</dbReference>
<evidence type="ECO:0000256" key="2">
    <source>
        <dbReference type="SAM" id="MobiDB-lite"/>
    </source>
</evidence>
<dbReference type="InterPro" id="IPR057321">
    <property type="entry name" value="RFX1-4/6/8-like_BCD"/>
</dbReference>
<feature type="region of interest" description="Disordered" evidence="2">
    <location>
        <begin position="603"/>
        <end position="686"/>
    </location>
</feature>
<feature type="compositionally biased region" description="Low complexity" evidence="2">
    <location>
        <begin position="361"/>
        <end position="370"/>
    </location>
</feature>
<evidence type="ECO:0000259" key="4">
    <source>
        <dbReference type="Pfam" id="PF25340"/>
    </source>
</evidence>
<dbReference type="OrthoDB" id="10056949at2759"/>
<dbReference type="Gene3D" id="1.10.10.10">
    <property type="entry name" value="Winged helix-like DNA-binding domain superfamily/Winged helix DNA-binding domain"/>
    <property type="match status" value="1"/>
</dbReference>
<keyword evidence="1" id="KW-0238">DNA-binding</keyword>
<dbReference type="SUPFAM" id="SSF46785">
    <property type="entry name" value="Winged helix' DNA-binding domain"/>
    <property type="match status" value="1"/>
</dbReference>
<dbReference type="Pfam" id="PF02257">
    <property type="entry name" value="RFX_DNA_binding"/>
    <property type="match status" value="1"/>
</dbReference>
<accession>A0A9J6H9M9</accession>
<dbReference type="Pfam" id="PF25340">
    <property type="entry name" value="BCD_RFX"/>
    <property type="match status" value="1"/>
</dbReference>
<dbReference type="AlphaFoldDB" id="A0A9J6H9M9"/>
<organism evidence="5 6">
    <name type="scientific">Haemaphysalis longicornis</name>
    <name type="common">Bush tick</name>
    <dbReference type="NCBI Taxonomy" id="44386"/>
    <lineage>
        <taxon>Eukaryota</taxon>
        <taxon>Metazoa</taxon>
        <taxon>Ecdysozoa</taxon>
        <taxon>Arthropoda</taxon>
        <taxon>Chelicerata</taxon>
        <taxon>Arachnida</taxon>
        <taxon>Acari</taxon>
        <taxon>Parasitiformes</taxon>
        <taxon>Ixodida</taxon>
        <taxon>Ixodoidea</taxon>
        <taxon>Ixodidae</taxon>
        <taxon>Haemaphysalinae</taxon>
        <taxon>Haemaphysalis</taxon>
    </lineage>
</organism>
<dbReference type="PANTHER" id="PTHR12619:SF5">
    <property type="entry name" value="TRANSCRIPTION FACTOR RFX4"/>
    <property type="match status" value="1"/>
</dbReference>
<dbReference type="InterPro" id="IPR036390">
    <property type="entry name" value="WH_DNA-bd_sf"/>
</dbReference>
<keyword evidence="6" id="KW-1185">Reference proteome</keyword>
<dbReference type="VEuPathDB" id="VectorBase:HLOH_050492"/>
<evidence type="ECO:0000313" key="5">
    <source>
        <dbReference type="EMBL" id="KAH9383616.1"/>
    </source>
</evidence>
<dbReference type="InterPro" id="IPR039779">
    <property type="entry name" value="RFX-like"/>
</dbReference>
<name>A0A9J6H9M9_HAELO</name>
<dbReference type="EMBL" id="JABSTR010001215">
    <property type="protein sequence ID" value="KAH9383616.1"/>
    <property type="molecule type" value="Genomic_DNA"/>
</dbReference>
<feature type="compositionally biased region" description="Low complexity" evidence="2">
    <location>
        <begin position="632"/>
        <end position="670"/>
    </location>
</feature>